<keyword evidence="7 12" id="KW-0411">Iron-sulfur</keyword>
<dbReference type="InterPro" id="IPR013483">
    <property type="entry name" value="MoaA"/>
</dbReference>
<keyword evidence="8 12" id="KW-0342">GTP-binding</keyword>
<evidence type="ECO:0000256" key="5">
    <source>
        <dbReference type="ARBA" id="ARBA00022741"/>
    </source>
</evidence>
<organism evidence="14 15">
    <name type="scientific">Lacimicrobium alkaliphilum</name>
    <dbReference type="NCBI Taxonomy" id="1526571"/>
    <lineage>
        <taxon>Bacteria</taxon>
        <taxon>Pseudomonadati</taxon>
        <taxon>Pseudomonadota</taxon>
        <taxon>Gammaproteobacteria</taxon>
        <taxon>Alteromonadales</taxon>
        <taxon>Alteromonadaceae</taxon>
        <taxon>Lacimicrobium</taxon>
    </lineage>
</organism>
<evidence type="ECO:0000313" key="15">
    <source>
        <dbReference type="Proteomes" id="UP000068447"/>
    </source>
</evidence>
<feature type="binding site" evidence="12">
    <location>
        <position position="118"/>
    </location>
    <ligand>
        <name>S-adenosyl-L-methionine</name>
        <dbReference type="ChEBI" id="CHEBI:59789"/>
    </ligand>
</feature>
<dbReference type="SFLD" id="SFLDG01383">
    <property type="entry name" value="cyclic_pyranopterin_phosphate"/>
    <property type="match status" value="1"/>
</dbReference>
<keyword evidence="6 12" id="KW-0408">Iron</keyword>
<comment type="cofactor">
    <cofactor evidence="12">
        <name>[4Fe-4S] cluster</name>
        <dbReference type="ChEBI" id="CHEBI:49883"/>
    </cofactor>
    <text evidence="12">Binds 2 [4Fe-4S] clusters. Binds 1 [4Fe-4S] cluster coordinated with 3 cysteines and an exchangeable S-adenosyl-L-methionine and 1 [4Fe-4S] cluster coordinated with 3 cysteines and the GTP-derived substrate.</text>
</comment>
<protein>
    <recommendedName>
        <fullName evidence="1 12">GTP 3',8-cyclase</fullName>
        <ecNumber evidence="1 12">4.1.99.22</ecNumber>
    </recommendedName>
    <alternativeName>
        <fullName evidence="12">Molybdenum cofactor biosynthesis protein A</fullName>
    </alternativeName>
</protein>
<feature type="binding site" evidence="12">
    <location>
        <position position="67"/>
    </location>
    <ligand>
        <name>S-adenosyl-L-methionine</name>
        <dbReference type="ChEBI" id="CHEBI:59789"/>
    </ligand>
</feature>
<keyword evidence="3 12" id="KW-0949">S-adenosyl-L-methionine</keyword>
<dbReference type="GO" id="GO:0005525">
    <property type="term" value="F:GTP binding"/>
    <property type="evidence" value="ECO:0007669"/>
    <property type="project" value="UniProtKB-UniRule"/>
</dbReference>
<keyword evidence="4 12" id="KW-0479">Metal-binding</keyword>
<dbReference type="InterPro" id="IPR000385">
    <property type="entry name" value="MoaA_NifB_PqqE_Fe-S-bd_CS"/>
</dbReference>
<dbReference type="InterPro" id="IPR007197">
    <property type="entry name" value="rSAM"/>
</dbReference>
<keyword evidence="9 12" id="KW-0501">Molybdenum cofactor biosynthesis</keyword>
<feature type="binding site" evidence="12">
    <location>
        <position position="27"/>
    </location>
    <ligand>
        <name>S-adenosyl-L-methionine</name>
        <dbReference type="ChEBI" id="CHEBI:59789"/>
    </ligand>
</feature>
<dbReference type="EMBL" id="CP013650">
    <property type="protein sequence ID" value="ALS98000.1"/>
    <property type="molecule type" value="Genomic_DNA"/>
</dbReference>
<comment type="pathway">
    <text evidence="12">Cofactor biosynthesis; molybdopterin biosynthesis.</text>
</comment>
<dbReference type="HAMAP" id="MF_01225_B">
    <property type="entry name" value="MoaA_B"/>
    <property type="match status" value="1"/>
</dbReference>
<dbReference type="InterPro" id="IPR058240">
    <property type="entry name" value="rSAM_sf"/>
</dbReference>
<dbReference type="InterPro" id="IPR006638">
    <property type="entry name" value="Elp3/MiaA/NifB-like_rSAM"/>
</dbReference>
<feature type="binding site" evidence="12">
    <location>
        <position position="63"/>
    </location>
    <ligand>
        <name>GTP</name>
        <dbReference type="ChEBI" id="CHEBI:37565"/>
    </ligand>
</feature>
<keyword evidence="15" id="KW-1185">Reference proteome</keyword>
<comment type="catalytic activity">
    <reaction evidence="11 12">
        <text>GTP + AH2 + S-adenosyl-L-methionine = (8S)-3',8-cyclo-7,8-dihydroguanosine 5'-triphosphate + 5'-deoxyadenosine + L-methionine + A + H(+)</text>
        <dbReference type="Rhea" id="RHEA:49576"/>
        <dbReference type="ChEBI" id="CHEBI:13193"/>
        <dbReference type="ChEBI" id="CHEBI:15378"/>
        <dbReference type="ChEBI" id="CHEBI:17319"/>
        <dbReference type="ChEBI" id="CHEBI:17499"/>
        <dbReference type="ChEBI" id="CHEBI:37565"/>
        <dbReference type="ChEBI" id="CHEBI:57844"/>
        <dbReference type="ChEBI" id="CHEBI:59789"/>
        <dbReference type="ChEBI" id="CHEBI:131766"/>
        <dbReference type="EC" id="4.1.99.22"/>
    </reaction>
</comment>
<dbReference type="PANTHER" id="PTHR22960">
    <property type="entry name" value="MOLYBDOPTERIN COFACTOR SYNTHESIS PROTEIN A"/>
    <property type="match status" value="1"/>
</dbReference>
<dbReference type="PROSITE" id="PS01305">
    <property type="entry name" value="MOAA_NIFB_PQQE"/>
    <property type="match status" value="1"/>
</dbReference>
<name>A0A0U3AYL7_9ALTE</name>
<dbReference type="Pfam" id="PF06463">
    <property type="entry name" value="Mob_synth_C"/>
    <property type="match status" value="1"/>
</dbReference>
<dbReference type="PANTHER" id="PTHR22960:SF28">
    <property type="entry name" value="GTP 3',8-CYCLASE"/>
    <property type="match status" value="1"/>
</dbReference>
<evidence type="ECO:0000256" key="10">
    <source>
        <dbReference type="ARBA" id="ARBA00023239"/>
    </source>
</evidence>
<dbReference type="SMART" id="SM00729">
    <property type="entry name" value="Elp3"/>
    <property type="match status" value="1"/>
</dbReference>
<dbReference type="GO" id="GO:0006777">
    <property type="term" value="P:Mo-molybdopterin cofactor biosynthetic process"/>
    <property type="evidence" value="ECO:0007669"/>
    <property type="project" value="UniProtKB-UniRule"/>
</dbReference>
<dbReference type="Pfam" id="PF04055">
    <property type="entry name" value="Radical_SAM"/>
    <property type="match status" value="1"/>
</dbReference>
<dbReference type="PROSITE" id="PS51918">
    <property type="entry name" value="RADICAL_SAM"/>
    <property type="match status" value="1"/>
</dbReference>
<feature type="binding site" evidence="12">
    <location>
        <begin position="256"/>
        <end position="258"/>
    </location>
    <ligand>
        <name>GTP</name>
        <dbReference type="ChEBI" id="CHEBI:37565"/>
    </ligand>
</feature>
<dbReference type="UniPathway" id="UPA00344"/>
<dbReference type="GO" id="GO:1904047">
    <property type="term" value="F:S-adenosyl-L-methionine binding"/>
    <property type="evidence" value="ECO:0007669"/>
    <property type="project" value="UniProtKB-UniRule"/>
</dbReference>
<feature type="domain" description="Radical SAM core" evidence="13">
    <location>
        <begin position="5"/>
        <end position="228"/>
    </location>
</feature>
<comment type="similarity">
    <text evidence="12">Belongs to the radical SAM superfamily. MoaA family.</text>
</comment>
<evidence type="ECO:0000256" key="3">
    <source>
        <dbReference type="ARBA" id="ARBA00022691"/>
    </source>
</evidence>
<dbReference type="SFLD" id="SFLDS00029">
    <property type="entry name" value="Radical_SAM"/>
    <property type="match status" value="1"/>
</dbReference>
<feature type="binding site" evidence="12">
    <location>
        <position position="94"/>
    </location>
    <ligand>
        <name>GTP</name>
        <dbReference type="ChEBI" id="CHEBI:37565"/>
    </ligand>
</feature>
<gene>
    <name evidence="12 14" type="primary">moaA</name>
    <name evidence="14" type="ORF">AT746_06800</name>
</gene>
<evidence type="ECO:0000256" key="7">
    <source>
        <dbReference type="ARBA" id="ARBA00023014"/>
    </source>
</evidence>
<dbReference type="SUPFAM" id="SSF102114">
    <property type="entry name" value="Radical SAM enzymes"/>
    <property type="match status" value="1"/>
</dbReference>
<evidence type="ECO:0000256" key="8">
    <source>
        <dbReference type="ARBA" id="ARBA00023134"/>
    </source>
</evidence>
<dbReference type="InterPro" id="IPR013785">
    <property type="entry name" value="Aldolase_TIM"/>
</dbReference>
<accession>A0A0U3AYL7</accession>
<dbReference type="CDD" id="cd21117">
    <property type="entry name" value="Twitch_MoaA"/>
    <property type="match status" value="1"/>
</dbReference>
<evidence type="ECO:0000256" key="2">
    <source>
        <dbReference type="ARBA" id="ARBA00022485"/>
    </source>
</evidence>
<sequence length="322" mass="35971">MLEDKFGRRFHYLRLSITDVCNFRCTYCLPDGYQCDGDRDFLSRQEISVLVNAFAGLGTSKIRLTGGEPSLRKDLPQIIEQCASTPGIEKVAITSNGFKLPQMIQSWADAGLSALNISMDSLDPRQFHAITGHNKLETVLEGIDMALDLGIQVKINSVLLKPYSDTMLSTALNWLKDKPVTLRMIELMQTGDNQPFFNDNHISGQPIKQRLLDQGWGQILRDKSAGPAQEFSHPDYTGRIGLIMPYSKDFCKSCNRLRVSSRGKLHLCLFAEQGLDLRPLLREGDMNALQQKLVTLLGQKEASHWLDKGYTGATQHLAMLGG</sequence>
<dbReference type="NCBIfam" id="TIGR02666">
    <property type="entry name" value="moaA"/>
    <property type="match status" value="1"/>
</dbReference>
<evidence type="ECO:0000256" key="11">
    <source>
        <dbReference type="ARBA" id="ARBA00048697"/>
    </source>
</evidence>
<evidence type="ECO:0000256" key="1">
    <source>
        <dbReference type="ARBA" id="ARBA00012167"/>
    </source>
</evidence>
<dbReference type="GO" id="GO:0061799">
    <property type="term" value="F:cyclic pyranopterin monophosphate synthase activity"/>
    <property type="evidence" value="ECO:0007669"/>
    <property type="project" value="TreeGrafter"/>
</dbReference>
<evidence type="ECO:0000256" key="4">
    <source>
        <dbReference type="ARBA" id="ARBA00022723"/>
    </source>
</evidence>
<keyword evidence="5 12" id="KW-0547">Nucleotide-binding</keyword>
<feature type="binding site" evidence="12">
    <location>
        <position position="21"/>
    </location>
    <ligand>
        <name>[4Fe-4S] cluster</name>
        <dbReference type="ChEBI" id="CHEBI:49883"/>
        <label>1</label>
        <note>4Fe-4S-S-AdoMet</note>
    </ligand>
</feature>
<reference evidence="14 15" key="1">
    <citation type="submission" date="2015-12" db="EMBL/GenBank/DDBJ databases">
        <title>Complete genome of Lacimicrobium alkaliphilum KCTC 32984.</title>
        <authorList>
            <person name="Kim S.-G."/>
            <person name="Lee Y.-J."/>
        </authorList>
    </citation>
    <scope>NUCLEOTIDE SEQUENCE [LARGE SCALE GENOMIC DNA]</scope>
    <source>
        <strain evidence="14 15">YelD216</strain>
    </source>
</reference>
<dbReference type="InterPro" id="IPR010505">
    <property type="entry name" value="MoaA_twitch"/>
</dbReference>
<proteinExistence type="inferred from homology"/>
<feature type="binding site" evidence="12">
    <location>
        <position position="154"/>
    </location>
    <ligand>
        <name>GTP</name>
        <dbReference type="ChEBI" id="CHEBI:37565"/>
    </ligand>
</feature>
<dbReference type="AlphaFoldDB" id="A0A0U3AYL7"/>
<dbReference type="OrthoDB" id="9763993at2"/>
<feature type="binding site" evidence="12">
    <location>
        <position position="254"/>
    </location>
    <ligand>
        <name>[4Fe-4S] cluster</name>
        <dbReference type="ChEBI" id="CHEBI:49883"/>
        <label>2</label>
        <note>4Fe-4S-substrate</note>
    </ligand>
</feature>
<dbReference type="RefSeq" id="WP_062478195.1">
    <property type="nucleotide sequence ID" value="NZ_CP013650.1"/>
</dbReference>
<evidence type="ECO:0000256" key="6">
    <source>
        <dbReference type="ARBA" id="ARBA00023004"/>
    </source>
</evidence>
<feature type="binding site" evidence="12">
    <location>
        <position position="25"/>
    </location>
    <ligand>
        <name>[4Fe-4S] cluster</name>
        <dbReference type="ChEBI" id="CHEBI:49883"/>
        <label>1</label>
        <note>4Fe-4S-S-AdoMet</note>
    </ligand>
</feature>
<dbReference type="GO" id="GO:0051539">
    <property type="term" value="F:4 iron, 4 sulfur cluster binding"/>
    <property type="evidence" value="ECO:0007669"/>
    <property type="project" value="UniProtKB-UniRule"/>
</dbReference>
<keyword evidence="2 12" id="KW-0004">4Fe-4S</keyword>
<comment type="subunit">
    <text evidence="12">Monomer and homodimer.</text>
</comment>
<feature type="binding site" evidence="12">
    <location>
        <position position="14"/>
    </location>
    <ligand>
        <name>GTP</name>
        <dbReference type="ChEBI" id="CHEBI:37565"/>
    </ligand>
</feature>
<dbReference type="Proteomes" id="UP000068447">
    <property type="component" value="Chromosome"/>
</dbReference>
<evidence type="ECO:0000313" key="14">
    <source>
        <dbReference type="EMBL" id="ALS98000.1"/>
    </source>
</evidence>
<dbReference type="GO" id="GO:0061798">
    <property type="term" value="F:GTP 3',8'-cyclase activity"/>
    <property type="evidence" value="ECO:0007669"/>
    <property type="project" value="UniProtKB-UniRule"/>
</dbReference>
<comment type="function">
    <text evidence="12">Catalyzes the cyclization of GTP to (8S)-3',8-cyclo-7,8-dihydroguanosine 5'-triphosphate.</text>
</comment>
<evidence type="ECO:0000256" key="9">
    <source>
        <dbReference type="ARBA" id="ARBA00023150"/>
    </source>
</evidence>
<feature type="binding site" evidence="12">
    <location>
        <position position="188"/>
    </location>
    <ligand>
        <name>S-adenosyl-L-methionine</name>
        <dbReference type="ChEBI" id="CHEBI:59789"/>
    </ligand>
</feature>
<evidence type="ECO:0000256" key="12">
    <source>
        <dbReference type="HAMAP-Rule" id="MF_01225"/>
    </source>
</evidence>
<dbReference type="CDD" id="cd01335">
    <property type="entry name" value="Radical_SAM"/>
    <property type="match status" value="1"/>
</dbReference>
<feature type="binding site" evidence="12">
    <location>
        <position position="28"/>
    </location>
    <ligand>
        <name>[4Fe-4S] cluster</name>
        <dbReference type="ChEBI" id="CHEBI:49883"/>
        <label>1</label>
        <note>4Fe-4S-S-AdoMet</note>
    </ligand>
</feature>
<feature type="binding site" evidence="12">
    <location>
        <position position="251"/>
    </location>
    <ligand>
        <name>[4Fe-4S] cluster</name>
        <dbReference type="ChEBI" id="CHEBI:49883"/>
        <label>2</label>
        <note>4Fe-4S-substrate</note>
    </ligand>
</feature>
<dbReference type="Gene3D" id="3.20.20.70">
    <property type="entry name" value="Aldolase class I"/>
    <property type="match status" value="1"/>
</dbReference>
<dbReference type="InterPro" id="IPR040064">
    <property type="entry name" value="MoaA-like"/>
</dbReference>
<dbReference type="InterPro" id="IPR050105">
    <property type="entry name" value="MoCo_biosynth_MoaA/MoaC"/>
</dbReference>
<dbReference type="STRING" id="1526571.AT746_06800"/>
<dbReference type="SFLD" id="SFLDG01386">
    <property type="entry name" value="main_SPASM_domain-containing"/>
    <property type="match status" value="1"/>
</dbReference>
<feature type="binding site" evidence="12">
    <location>
        <position position="268"/>
    </location>
    <ligand>
        <name>[4Fe-4S] cluster</name>
        <dbReference type="ChEBI" id="CHEBI:49883"/>
        <label>2</label>
        <note>4Fe-4S-substrate</note>
    </ligand>
</feature>
<dbReference type="GO" id="GO:0046872">
    <property type="term" value="F:metal ion binding"/>
    <property type="evidence" value="ECO:0007669"/>
    <property type="project" value="UniProtKB-KW"/>
</dbReference>
<dbReference type="SFLD" id="SFLDG01067">
    <property type="entry name" value="SPASM/twitch_domain_containing"/>
    <property type="match status" value="1"/>
</dbReference>
<dbReference type="EC" id="4.1.99.22" evidence="1 12"/>
<keyword evidence="10 12" id="KW-0456">Lyase</keyword>
<evidence type="ECO:0000259" key="13">
    <source>
        <dbReference type="PROSITE" id="PS51918"/>
    </source>
</evidence>
<dbReference type="KEGG" id="lal:AT746_06800"/>